<keyword evidence="2" id="KW-0489">Methyltransferase</keyword>
<dbReference type="SUPFAM" id="SSF53335">
    <property type="entry name" value="S-adenosyl-L-methionine-dependent methyltransferases"/>
    <property type="match status" value="1"/>
</dbReference>
<dbReference type="CDD" id="cd02440">
    <property type="entry name" value="AdoMet_MTases"/>
    <property type="match status" value="1"/>
</dbReference>
<dbReference type="Gene3D" id="3.40.50.150">
    <property type="entry name" value="Vaccinia Virus protein VP39"/>
    <property type="match status" value="1"/>
</dbReference>
<gene>
    <name evidence="2" type="ORF">LNKW23_24980</name>
</gene>
<dbReference type="EMBL" id="BSYI01000018">
    <property type="protein sequence ID" value="GMG83285.1"/>
    <property type="molecule type" value="Genomic_DNA"/>
</dbReference>
<evidence type="ECO:0000259" key="1">
    <source>
        <dbReference type="Pfam" id="PF13649"/>
    </source>
</evidence>
<dbReference type="GO" id="GO:0032259">
    <property type="term" value="P:methylation"/>
    <property type="evidence" value="ECO:0007669"/>
    <property type="project" value="UniProtKB-KW"/>
</dbReference>
<proteinExistence type="predicted"/>
<sequence>MDVERVSAAEMDRCLRDIEWLDGLVRGHRPTLAWLDRVAGDRRRLAIADIGAGRGAMLRRIAAWGRARGIALELTGIDINPAATAAARAATPAADGIRYLAANVFDWEPERPVDLVISALLAHHLDDGDLVRFLRWQERQARIGWFINDLHRHPVPAGFAGLVTRLVPLHRFVRHDAPLSVRRAFRRKDFQVLGRAAGLAPDALEIGWWFPYRWGIGRRLPD</sequence>
<organism evidence="2 3">
    <name type="scientific">Paralimibaculum aggregatum</name>
    <dbReference type="NCBI Taxonomy" id="3036245"/>
    <lineage>
        <taxon>Bacteria</taxon>
        <taxon>Pseudomonadati</taxon>
        <taxon>Pseudomonadota</taxon>
        <taxon>Alphaproteobacteria</taxon>
        <taxon>Rhodobacterales</taxon>
        <taxon>Paracoccaceae</taxon>
        <taxon>Paralimibaculum</taxon>
    </lineage>
</organism>
<evidence type="ECO:0000313" key="2">
    <source>
        <dbReference type="EMBL" id="GMG83285.1"/>
    </source>
</evidence>
<comment type="caution">
    <text evidence="2">The sequence shown here is derived from an EMBL/GenBank/DDBJ whole genome shotgun (WGS) entry which is preliminary data.</text>
</comment>
<accession>A0ABQ6LLW1</accession>
<dbReference type="RefSeq" id="WP_285672082.1">
    <property type="nucleotide sequence ID" value="NZ_BSYI01000018.1"/>
</dbReference>
<keyword evidence="2" id="KW-0808">Transferase</keyword>
<keyword evidence="3" id="KW-1185">Reference proteome</keyword>
<dbReference type="GO" id="GO:0008168">
    <property type="term" value="F:methyltransferase activity"/>
    <property type="evidence" value="ECO:0007669"/>
    <property type="project" value="UniProtKB-KW"/>
</dbReference>
<dbReference type="Proteomes" id="UP001239909">
    <property type="component" value="Unassembled WGS sequence"/>
</dbReference>
<protein>
    <submittedName>
        <fullName evidence="2">Class I SAM-dependent methyltransferase</fullName>
    </submittedName>
</protein>
<dbReference type="InterPro" id="IPR041698">
    <property type="entry name" value="Methyltransf_25"/>
</dbReference>
<name>A0ABQ6LLW1_9RHOB</name>
<feature type="domain" description="Methyltransferase" evidence="1">
    <location>
        <begin position="47"/>
        <end position="135"/>
    </location>
</feature>
<evidence type="ECO:0000313" key="3">
    <source>
        <dbReference type="Proteomes" id="UP001239909"/>
    </source>
</evidence>
<dbReference type="Pfam" id="PF13649">
    <property type="entry name" value="Methyltransf_25"/>
    <property type="match status" value="1"/>
</dbReference>
<dbReference type="InterPro" id="IPR029063">
    <property type="entry name" value="SAM-dependent_MTases_sf"/>
</dbReference>
<reference evidence="2 3" key="1">
    <citation type="submission" date="2023-04" db="EMBL/GenBank/DDBJ databases">
        <title>Marinoamorphus aggregata gen. nov., sp. Nov., isolate from tissue of brittle star Ophioplocus japonicus.</title>
        <authorList>
            <person name="Kawano K."/>
            <person name="Sawayama S."/>
            <person name="Nakagawa S."/>
        </authorList>
    </citation>
    <scope>NUCLEOTIDE SEQUENCE [LARGE SCALE GENOMIC DNA]</scope>
    <source>
        <strain evidence="2 3">NKW23</strain>
    </source>
</reference>